<dbReference type="RefSeq" id="WP_201950967.1">
    <property type="nucleotide sequence ID" value="NZ_JAERRJ010000009.1"/>
</dbReference>
<dbReference type="Pfam" id="PF10092">
    <property type="entry name" value="DUF2330"/>
    <property type="match status" value="1"/>
</dbReference>
<keyword evidence="2" id="KW-0732">Signal</keyword>
<keyword evidence="4" id="KW-1185">Reference proteome</keyword>
<evidence type="ECO:0000313" key="4">
    <source>
        <dbReference type="Proteomes" id="UP000602198"/>
    </source>
</evidence>
<feature type="signal peptide" evidence="2">
    <location>
        <begin position="1"/>
        <end position="30"/>
    </location>
</feature>
<comment type="caution">
    <text evidence="3">The sequence shown here is derived from an EMBL/GenBank/DDBJ whole genome shotgun (WGS) entry which is preliminary data.</text>
</comment>
<reference evidence="3 4" key="1">
    <citation type="submission" date="2021-01" db="EMBL/GenBank/DDBJ databases">
        <title>WGS of actinomycetes isolated from Thailand.</title>
        <authorList>
            <person name="Thawai C."/>
        </authorList>
    </citation>
    <scope>NUCLEOTIDE SEQUENCE [LARGE SCALE GENOMIC DNA]</scope>
    <source>
        <strain evidence="3 4">LPG 2</strain>
    </source>
</reference>
<evidence type="ECO:0000256" key="1">
    <source>
        <dbReference type="SAM" id="Phobius"/>
    </source>
</evidence>
<gene>
    <name evidence="3" type="ORF">JK358_24410</name>
</gene>
<dbReference type="PROSITE" id="PS51257">
    <property type="entry name" value="PROKAR_LIPOPROTEIN"/>
    <property type="match status" value="1"/>
</dbReference>
<keyword evidence="1" id="KW-0472">Membrane</keyword>
<accession>A0ABS1MA94</accession>
<dbReference type="Proteomes" id="UP000602198">
    <property type="component" value="Unassembled WGS sequence"/>
</dbReference>
<feature type="chain" id="PRO_5046109643" evidence="2">
    <location>
        <begin position="31"/>
        <end position="358"/>
    </location>
</feature>
<keyword evidence="1" id="KW-1133">Transmembrane helix</keyword>
<evidence type="ECO:0000256" key="2">
    <source>
        <dbReference type="SAM" id="SignalP"/>
    </source>
</evidence>
<sequence>MLLRRTARLLAVVATVAGAGGIGLATPASACACGGMAVPVGQRAAVSDETAVISLDGGRETILMRLSLESSTDSAALIVPTPAPATVTSGTAATFDELREITAPEEVVRYEWFPEIELGSADGAGGMPNASAPGGAPVVLDRVQLGPLEATTLSGGDLTGVRQWLGGNGYVMRDEVLATLQPYLSEGWSFVAMRLTGSTALGGTLDPVRLTFDSPRLVYPMRMSQAAKGTQDIRLYVLHNQRMMRGDQDAGRHDVDTDFAGRVTDPVDADLRALSANGNDYLTELSSRIHDPGAITTDFSFIPSPGGDFRHVVYRTERVEILGLPAGYVLVVTGASVLVVTAAVLLRRRPRAPRVQQR</sequence>
<evidence type="ECO:0000313" key="3">
    <source>
        <dbReference type="EMBL" id="MBL1077553.1"/>
    </source>
</evidence>
<feature type="transmembrane region" description="Helical" evidence="1">
    <location>
        <begin position="326"/>
        <end position="346"/>
    </location>
</feature>
<dbReference type="InterPro" id="IPR019283">
    <property type="entry name" value="DUF2330"/>
</dbReference>
<name>A0ABS1MA94_9NOCA</name>
<dbReference type="EMBL" id="JAERRJ010000009">
    <property type="protein sequence ID" value="MBL1077553.1"/>
    <property type="molecule type" value="Genomic_DNA"/>
</dbReference>
<organism evidence="3 4">
    <name type="scientific">Nocardia acididurans</name>
    <dbReference type="NCBI Taxonomy" id="2802282"/>
    <lineage>
        <taxon>Bacteria</taxon>
        <taxon>Bacillati</taxon>
        <taxon>Actinomycetota</taxon>
        <taxon>Actinomycetes</taxon>
        <taxon>Mycobacteriales</taxon>
        <taxon>Nocardiaceae</taxon>
        <taxon>Nocardia</taxon>
    </lineage>
</organism>
<protein>
    <submittedName>
        <fullName evidence="3">DUF2330 domain-containing protein</fullName>
    </submittedName>
</protein>
<keyword evidence="1" id="KW-0812">Transmembrane</keyword>
<proteinExistence type="predicted"/>